<protein>
    <submittedName>
        <fullName evidence="1">GTP-binding protein Obg, putative</fullName>
    </submittedName>
</protein>
<accession>A0A9W5TB58</accession>
<evidence type="ECO:0000313" key="2">
    <source>
        <dbReference type="Proteomes" id="UP001057455"/>
    </source>
</evidence>
<dbReference type="Proteomes" id="UP001057455">
    <property type="component" value="Unassembled WGS sequence"/>
</dbReference>
<sequence>MIFRPHIRCAQLLDTLKRHGLSSAQRRFFSDRSEAAYSRRIYCSEGKVEFGPPTYTFFTDNACLTMKVRNDETLGYKVMILSAMTREGSVTKVFDKRSRVSATLPMEEVDKLFDVVSSDSSESTTTLHGVDGGNLVISKSCNTVSLKLCPSLIPGINVTHASAPALASSKVHVNFVGGSNENALLIHALKELKDC</sequence>
<dbReference type="AlphaFoldDB" id="A0A9W5TB58"/>
<keyword evidence="2" id="KW-1185">Reference proteome</keyword>
<dbReference type="EMBL" id="BLIY01000017">
    <property type="protein sequence ID" value="GFE54593.1"/>
    <property type="molecule type" value="Genomic_DNA"/>
</dbReference>
<gene>
    <name evidence="1" type="ORF">BaOVIS_019970</name>
</gene>
<proteinExistence type="predicted"/>
<evidence type="ECO:0000313" key="1">
    <source>
        <dbReference type="EMBL" id="GFE54593.1"/>
    </source>
</evidence>
<comment type="caution">
    <text evidence="1">The sequence shown here is derived from an EMBL/GenBank/DDBJ whole genome shotgun (WGS) entry which is preliminary data.</text>
</comment>
<name>A0A9W5TB58_BABOV</name>
<organism evidence="1 2">
    <name type="scientific">Babesia ovis</name>
    <dbReference type="NCBI Taxonomy" id="5869"/>
    <lineage>
        <taxon>Eukaryota</taxon>
        <taxon>Sar</taxon>
        <taxon>Alveolata</taxon>
        <taxon>Apicomplexa</taxon>
        <taxon>Aconoidasida</taxon>
        <taxon>Piroplasmida</taxon>
        <taxon>Babesiidae</taxon>
        <taxon>Babesia</taxon>
    </lineage>
</organism>
<dbReference type="OrthoDB" id="361749at2759"/>
<reference evidence="1" key="1">
    <citation type="submission" date="2019-12" db="EMBL/GenBank/DDBJ databases">
        <title>Genome sequence of Babesia ovis.</title>
        <authorList>
            <person name="Yamagishi J."/>
            <person name="Sevinc F."/>
            <person name="Xuan X."/>
        </authorList>
    </citation>
    <scope>NUCLEOTIDE SEQUENCE</scope>
    <source>
        <strain evidence="1">Selcuk</strain>
    </source>
</reference>